<protein>
    <recommendedName>
        <fullName evidence="5">PEGA domain-containing protein</fullName>
    </recommendedName>
</protein>
<keyword evidence="1" id="KW-0812">Transmembrane</keyword>
<keyword evidence="2" id="KW-0732">Signal</keyword>
<accession>A0A4U1JF61</accession>
<dbReference type="AlphaFoldDB" id="A0A4U1JF61"/>
<proteinExistence type="predicted"/>
<reference evidence="3 4" key="1">
    <citation type="submission" date="2019-04" db="EMBL/GenBank/DDBJ databases">
        <authorList>
            <person name="Li Y."/>
            <person name="Wang J."/>
        </authorList>
    </citation>
    <scope>NUCLEOTIDE SEQUENCE [LARGE SCALE GENOMIC DNA]</scope>
    <source>
        <strain evidence="3 4">DSM 14668</strain>
    </source>
</reference>
<dbReference type="OrthoDB" id="9830394at2"/>
<dbReference type="SUPFAM" id="SSF48452">
    <property type="entry name" value="TPR-like"/>
    <property type="match status" value="1"/>
</dbReference>
<feature type="chain" id="PRO_5020853504" description="PEGA domain-containing protein" evidence="2">
    <location>
        <begin position="23"/>
        <end position="327"/>
    </location>
</feature>
<evidence type="ECO:0000256" key="2">
    <source>
        <dbReference type="SAM" id="SignalP"/>
    </source>
</evidence>
<keyword evidence="1" id="KW-1133">Transmembrane helix</keyword>
<evidence type="ECO:0000313" key="4">
    <source>
        <dbReference type="Proteomes" id="UP000309215"/>
    </source>
</evidence>
<organism evidence="3 4">
    <name type="scientific">Polyangium fumosum</name>
    <dbReference type="NCBI Taxonomy" id="889272"/>
    <lineage>
        <taxon>Bacteria</taxon>
        <taxon>Pseudomonadati</taxon>
        <taxon>Myxococcota</taxon>
        <taxon>Polyangia</taxon>
        <taxon>Polyangiales</taxon>
        <taxon>Polyangiaceae</taxon>
        <taxon>Polyangium</taxon>
    </lineage>
</organism>
<keyword evidence="1" id="KW-0472">Membrane</keyword>
<evidence type="ECO:0000256" key="1">
    <source>
        <dbReference type="SAM" id="Phobius"/>
    </source>
</evidence>
<sequence length="327" mass="33785">MSRWVACAAIVLGLVSGPLAHAGEQENVSKAREIALSAADDLDAKRFAEALEKVTQAEALYHAPTHLLMRAEALEGLGRLAEALETYERLAAEPLGPTSPPAFRKAREEGSKRERALLARVPSLLVVVTGAATEDVKATVDDKPLALGTGMATRFDPGKHVLRVEASGFSPVERTIELDERGGVIKVPVHLEVASAWPVRDEKVDVIAPKPAPSGRTLFVPAMAAFGVGAASLVAGAVTGVMSLGRVGELEELCTSEGRCPPSAQGHIDEAGTLGNVSTAMFVVGGAAAAAGVVLLVMGKPKGPPAVGHVEVVPWAGPLSAGIRGTF</sequence>
<gene>
    <name evidence="3" type="ORF">E8A74_09745</name>
</gene>
<evidence type="ECO:0000313" key="3">
    <source>
        <dbReference type="EMBL" id="TKD09886.1"/>
    </source>
</evidence>
<feature type="signal peptide" evidence="2">
    <location>
        <begin position="1"/>
        <end position="22"/>
    </location>
</feature>
<feature type="transmembrane region" description="Helical" evidence="1">
    <location>
        <begin position="280"/>
        <end position="298"/>
    </location>
</feature>
<dbReference type="RefSeq" id="WP_136928685.1">
    <property type="nucleotide sequence ID" value="NZ_SSMQ01000008.1"/>
</dbReference>
<dbReference type="Proteomes" id="UP000309215">
    <property type="component" value="Unassembled WGS sequence"/>
</dbReference>
<dbReference type="InterPro" id="IPR011990">
    <property type="entry name" value="TPR-like_helical_dom_sf"/>
</dbReference>
<evidence type="ECO:0008006" key="5">
    <source>
        <dbReference type="Google" id="ProtNLM"/>
    </source>
</evidence>
<dbReference type="EMBL" id="SSMQ01000008">
    <property type="protein sequence ID" value="TKD09886.1"/>
    <property type="molecule type" value="Genomic_DNA"/>
</dbReference>
<comment type="caution">
    <text evidence="3">The sequence shown here is derived from an EMBL/GenBank/DDBJ whole genome shotgun (WGS) entry which is preliminary data.</text>
</comment>
<name>A0A4U1JF61_9BACT</name>
<keyword evidence="4" id="KW-1185">Reference proteome</keyword>